<dbReference type="PANTHER" id="PTHR23240:SF6">
    <property type="entry name" value="DNA CROSS-LINK REPAIR 1A PROTEIN"/>
    <property type="match status" value="1"/>
</dbReference>
<evidence type="ECO:0000256" key="2">
    <source>
        <dbReference type="ARBA" id="ARBA00004123"/>
    </source>
</evidence>
<dbReference type="GO" id="GO:0005634">
    <property type="term" value="C:nucleus"/>
    <property type="evidence" value="ECO:0007669"/>
    <property type="project" value="UniProtKB-SubCell"/>
</dbReference>
<dbReference type="GO" id="GO:0003684">
    <property type="term" value="F:damaged DNA binding"/>
    <property type="evidence" value="ECO:0007669"/>
    <property type="project" value="TreeGrafter"/>
</dbReference>
<feature type="domain" description="UBZ4-type" evidence="15">
    <location>
        <begin position="118"/>
        <end position="148"/>
    </location>
</feature>
<reference evidence="17" key="1">
    <citation type="submission" date="2025-08" db="UniProtKB">
        <authorList>
            <consortium name="RefSeq"/>
        </authorList>
    </citation>
    <scope>IDENTIFICATION</scope>
</reference>
<feature type="region of interest" description="Disordered" evidence="14">
    <location>
        <begin position="562"/>
        <end position="592"/>
    </location>
</feature>
<dbReference type="Pfam" id="PF07522">
    <property type="entry name" value="DRMBL"/>
    <property type="match status" value="1"/>
</dbReference>
<dbReference type="Gene3D" id="3.40.50.12650">
    <property type="match status" value="1"/>
</dbReference>
<feature type="region of interest" description="Disordered" evidence="14">
    <location>
        <begin position="1"/>
        <end position="71"/>
    </location>
</feature>
<evidence type="ECO:0000256" key="10">
    <source>
        <dbReference type="ARBA" id="ARBA00023242"/>
    </source>
</evidence>
<evidence type="ECO:0000256" key="9">
    <source>
        <dbReference type="ARBA" id="ARBA00023204"/>
    </source>
</evidence>
<dbReference type="RefSeq" id="XP_030631040.1">
    <property type="nucleotide sequence ID" value="XM_030775180.1"/>
</dbReference>
<dbReference type="GO" id="GO:0008800">
    <property type="term" value="F:beta-lactamase activity"/>
    <property type="evidence" value="ECO:0007669"/>
    <property type="project" value="UniProtKB-EC"/>
</dbReference>
<dbReference type="GeneID" id="115812694"/>
<evidence type="ECO:0000256" key="14">
    <source>
        <dbReference type="SAM" id="MobiDB-lite"/>
    </source>
</evidence>
<keyword evidence="7 13" id="KW-0863">Zinc-finger</keyword>
<name>A0A6J2VDX9_CHACN</name>
<evidence type="ECO:0000313" key="16">
    <source>
        <dbReference type="Proteomes" id="UP000504632"/>
    </source>
</evidence>
<evidence type="ECO:0000256" key="13">
    <source>
        <dbReference type="PROSITE-ProRule" id="PRU01256"/>
    </source>
</evidence>
<dbReference type="Gene3D" id="3.60.15.10">
    <property type="entry name" value="Ribonuclease Z/Hydroxyacylglutathione hydrolase-like"/>
    <property type="match status" value="1"/>
</dbReference>
<protein>
    <recommendedName>
        <fullName evidence="11">DNA cross-link repair 1A protein</fullName>
        <ecNumber evidence="4">3.5.2.6</ecNumber>
    </recommendedName>
    <alternativeName>
        <fullName evidence="12">SNM1 homolog A</fullName>
    </alternativeName>
</protein>
<dbReference type="PANTHER" id="PTHR23240">
    <property type="entry name" value="DNA CROSS-LINK REPAIR PROTEIN PSO2/SNM1-RELATED"/>
    <property type="match status" value="1"/>
</dbReference>
<feature type="region of interest" description="Disordered" evidence="14">
    <location>
        <begin position="244"/>
        <end position="276"/>
    </location>
</feature>
<dbReference type="GO" id="GO:0035312">
    <property type="term" value="F:5'-3' DNA exonuclease activity"/>
    <property type="evidence" value="ECO:0007669"/>
    <property type="project" value="TreeGrafter"/>
</dbReference>
<evidence type="ECO:0000256" key="6">
    <source>
        <dbReference type="ARBA" id="ARBA00022763"/>
    </source>
</evidence>
<evidence type="ECO:0000256" key="5">
    <source>
        <dbReference type="ARBA" id="ARBA00022723"/>
    </source>
</evidence>
<dbReference type="InterPro" id="IPR011084">
    <property type="entry name" value="DRMBL"/>
</dbReference>
<organism evidence="16 17">
    <name type="scientific">Chanos chanos</name>
    <name type="common">Milkfish</name>
    <name type="synonym">Mugil chanos</name>
    <dbReference type="NCBI Taxonomy" id="29144"/>
    <lineage>
        <taxon>Eukaryota</taxon>
        <taxon>Metazoa</taxon>
        <taxon>Chordata</taxon>
        <taxon>Craniata</taxon>
        <taxon>Vertebrata</taxon>
        <taxon>Euteleostomi</taxon>
        <taxon>Actinopterygii</taxon>
        <taxon>Neopterygii</taxon>
        <taxon>Teleostei</taxon>
        <taxon>Ostariophysi</taxon>
        <taxon>Gonorynchiformes</taxon>
        <taxon>Chanidae</taxon>
        <taxon>Chanos</taxon>
    </lineage>
</organism>
<dbReference type="SUPFAM" id="SSF56281">
    <property type="entry name" value="Metallo-hydrolase/oxidoreductase"/>
    <property type="match status" value="1"/>
</dbReference>
<dbReference type="FunFam" id="3.40.50.12650:FF:000001">
    <property type="entry name" value="DNA cross-link repair 1A"/>
    <property type="match status" value="1"/>
</dbReference>
<dbReference type="InParanoid" id="A0A6J2VDX9"/>
<dbReference type="GO" id="GO:0008270">
    <property type="term" value="F:zinc ion binding"/>
    <property type="evidence" value="ECO:0007669"/>
    <property type="project" value="UniProtKB-KW"/>
</dbReference>
<keyword evidence="16" id="KW-1185">Reference proteome</keyword>
<dbReference type="GO" id="GO:0036297">
    <property type="term" value="P:interstrand cross-link repair"/>
    <property type="evidence" value="ECO:0007669"/>
    <property type="project" value="TreeGrafter"/>
</dbReference>
<dbReference type="PROSITE" id="PS51908">
    <property type="entry name" value="ZF_UBZ4"/>
    <property type="match status" value="1"/>
</dbReference>
<evidence type="ECO:0000259" key="15">
    <source>
        <dbReference type="PROSITE" id="PS51908"/>
    </source>
</evidence>
<dbReference type="InterPro" id="IPR001279">
    <property type="entry name" value="Metallo-B-lactamas"/>
</dbReference>
<dbReference type="GO" id="GO:0006303">
    <property type="term" value="P:double-strand break repair via nonhomologous end joining"/>
    <property type="evidence" value="ECO:0007669"/>
    <property type="project" value="TreeGrafter"/>
</dbReference>
<keyword evidence="8" id="KW-0862">Zinc</keyword>
<accession>A0A6J2VDX9</accession>
<dbReference type="FunFam" id="3.60.15.10:FF:000010">
    <property type="entry name" value="DNA cross-link repair 1A"/>
    <property type="match status" value="1"/>
</dbReference>
<evidence type="ECO:0000256" key="11">
    <source>
        <dbReference type="ARBA" id="ARBA00069609"/>
    </source>
</evidence>
<dbReference type="AlphaFoldDB" id="A0A6J2VDX9"/>
<feature type="compositionally biased region" description="Polar residues" evidence="14">
    <location>
        <begin position="60"/>
        <end position="71"/>
    </location>
</feature>
<gene>
    <name evidence="17" type="primary">dclre1a</name>
</gene>
<evidence type="ECO:0000256" key="3">
    <source>
        <dbReference type="ARBA" id="ARBA00010304"/>
    </source>
</evidence>
<feature type="region of interest" description="Disordered" evidence="14">
    <location>
        <begin position="515"/>
        <end position="547"/>
    </location>
</feature>
<keyword evidence="5" id="KW-0479">Metal-binding</keyword>
<proteinExistence type="inferred from homology"/>
<feature type="compositionally biased region" description="Low complexity" evidence="14">
    <location>
        <begin position="251"/>
        <end position="270"/>
    </location>
</feature>
<evidence type="ECO:0000256" key="8">
    <source>
        <dbReference type="ARBA" id="ARBA00022833"/>
    </source>
</evidence>
<dbReference type="OrthoDB" id="262529at2759"/>
<keyword evidence="6 13" id="KW-0227">DNA damage</keyword>
<dbReference type="FunCoup" id="A0A6J2VDX9">
    <property type="interactions" value="603"/>
</dbReference>
<feature type="compositionally biased region" description="Basic residues" evidence="14">
    <location>
        <begin position="35"/>
        <end position="48"/>
    </location>
</feature>
<evidence type="ECO:0000313" key="17">
    <source>
        <dbReference type="RefSeq" id="XP_030631040.1"/>
    </source>
</evidence>
<dbReference type="CTD" id="9937"/>
<evidence type="ECO:0000256" key="12">
    <source>
        <dbReference type="ARBA" id="ARBA00078423"/>
    </source>
</evidence>
<keyword evidence="9 13" id="KW-0234">DNA repair</keyword>
<feature type="compositionally biased region" description="Basic and acidic residues" evidence="14">
    <location>
        <begin position="49"/>
        <end position="59"/>
    </location>
</feature>
<evidence type="ECO:0000256" key="7">
    <source>
        <dbReference type="ARBA" id="ARBA00022771"/>
    </source>
</evidence>
<evidence type="ECO:0000256" key="4">
    <source>
        <dbReference type="ARBA" id="ARBA00012865"/>
    </source>
</evidence>
<evidence type="ECO:0000256" key="1">
    <source>
        <dbReference type="ARBA" id="ARBA00001526"/>
    </source>
</evidence>
<comment type="similarity">
    <text evidence="3">Belongs to the DNA repair metallo-beta-lactamase (DRMBL) family.</text>
</comment>
<comment type="subcellular location">
    <subcellularLocation>
        <location evidence="2">Nucleus</location>
    </subcellularLocation>
</comment>
<sequence>MSDSDFESDNWKYKPLKRTKRQDSTKSQNVPQLGAKRRKVGKSRGRARKTSENVAERQSCKTSTQAVQNSDTVNTRLNSGLKRSTEAVEPSLASVSAVNVGDIGTSEVVREESLSGSEEYCPVCQMPFSILVVQSKRWHVAECLDLATENQKECPDGVRCSSCIPSHYQRYSHSLLAQCRSASNSDSSSFTHITMETSDSSVDSAVNVCSGASHSASSANGLNGTSIPTHTNALLLLRSPDPADIKKKKGWSPSSKSQSASQDTKTKTSTPLKPDHLNIAVDTGGIHEESSQAVTGDDGGMDCFHLSDFPTDAEVIGTKTQSPLFHSTARMTGEGNVDLPLMWSDHTAFSDDLLSHFTDQSDNRKCNLLVKNPEDMCVKSEPSSASPDHLISRSSDVADWLNQPRSAVTEGLCAVRSDEHSCHPLLPSPESLVLERLREQISNPRVDGLDSTCGECSPTNVKLPAHRSLNQTFTRQPPASMAPRKTPSKTQHAVLKQTDIGVFFGLKPLMEAEAGGEGSVSVSPSAPQKSPGPQEGNTKSWLRKRRRDPAVCDMATVGITATDGNAEPTQTEARGGGRRRWNRRGVTDGEAEQPKSCPFYKKIPGTPFAVDAFRYGPVEGIKAYFLTHFHSDHYGGLRRDSTFPIYCNKITGNLVKTKLKVDEQYVHVLPMNTECVVEGVKVVLLDANHCPGAAMLLFVLPDGQTVLHTGDFRADPFMERYPELLRVRVQTLYLDTTYCNPEYCFPTQQEVITFAANTAFEQVTLCPRTLVVCGTYSVGKEKVFLAVSEVLGSKVYLSREKYNTMRCLESEQICQRITTNMKAAQVHVLPMMQLNFRSLQAHLNKLMDKYDRVLAFKPTGWTFAQATAVSDIQPQVQGNVTIYGVPYSEHSSFLELQRFVQWLRPVKIIPTVNVGSWSSRTAMQRCFTQWLAERPT</sequence>
<keyword evidence="10" id="KW-0539">Nucleus</keyword>
<dbReference type="Pfam" id="PF12706">
    <property type="entry name" value="Lactamase_B_2"/>
    <property type="match status" value="1"/>
</dbReference>
<dbReference type="Proteomes" id="UP000504632">
    <property type="component" value="Chromosome 5"/>
</dbReference>
<dbReference type="SMART" id="SM00849">
    <property type="entry name" value="Lactamase_B"/>
    <property type="match status" value="1"/>
</dbReference>
<dbReference type="InterPro" id="IPR006642">
    <property type="entry name" value="Rad18_UBZ4"/>
</dbReference>
<dbReference type="EC" id="3.5.2.6" evidence="4"/>
<dbReference type="InterPro" id="IPR036866">
    <property type="entry name" value="RibonucZ/Hydroxyglut_hydro"/>
</dbReference>
<feature type="region of interest" description="Disordered" evidence="14">
    <location>
        <begin position="471"/>
        <end position="492"/>
    </location>
</feature>
<comment type="catalytic activity">
    <reaction evidence="1">
        <text>a beta-lactam + H2O = a substituted beta-amino acid</text>
        <dbReference type="Rhea" id="RHEA:20401"/>
        <dbReference type="ChEBI" id="CHEBI:15377"/>
        <dbReference type="ChEBI" id="CHEBI:35627"/>
        <dbReference type="ChEBI" id="CHEBI:140347"/>
        <dbReference type="EC" id="3.5.2.6"/>
    </reaction>
</comment>